<feature type="transmembrane region" description="Helical" evidence="8">
    <location>
        <begin position="350"/>
        <end position="372"/>
    </location>
</feature>
<reference evidence="11" key="1">
    <citation type="journal article" date="2021" name="Mol. Ecol. Resour.">
        <title>Phylogenomic analyses of the genus Drosophila reveals genomic signals of climate adaptation.</title>
        <authorList>
            <person name="Li F."/>
            <person name="Rane R.V."/>
            <person name="Luria V."/>
            <person name="Xiong Z."/>
            <person name="Chen J."/>
            <person name="Li Z."/>
            <person name="Catullo R.A."/>
            <person name="Griffin P.C."/>
            <person name="Schiffer M."/>
            <person name="Pearce S."/>
            <person name="Lee S.F."/>
            <person name="McElroy K."/>
            <person name="Stocker A."/>
            <person name="Shirriffs J."/>
            <person name="Cockerell F."/>
            <person name="Coppin C."/>
            <person name="Sgro C.M."/>
            <person name="Karger A."/>
            <person name="Cain J.W."/>
            <person name="Weber J.A."/>
            <person name="Santpere G."/>
            <person name="Kirschner M.W."/>
            <person name="Hoffmann A.A."/>
            <person name="Oakeshott J.G."/>
            <person name="Zhang G."/>
        </authorList>
    </citation>
    <scope>NUCLEOTIDE SEQUENCE</scope>
    <source>
        <strain evidence="11">BGI-SZ-2011g</strain>
    </source>
</reference>
<dbReference type="GO" id="GO:0005262">
    <property type="term" value="F:calcium channel activity"/>
    <property type="evidence" value="ECO:0007669"/>
    <property type="project" value="TreeGrafter"/>
</dbReference>
<comment type="similarity">
    <text evidence="2">Belongs to the polycystin family.</text>
</comment>
<dbReference type="EMBL" id="JAJJHW010001127">
    <property type="protein sequence ID" value="KAH8377221.1"/>
    <property type="molecule type" value="Genomic_DNA"/>
</dbReference>
<name>A0AAD4PNL4_9MUSC</name>
<comment type="subcellular location">
    <subcellularLocation>
        <location evidence="1">Membrane</location>
        <topology evidence="1">Multi-pass membrane protein</topology>
    </subcellularLocation>
</comment>
<dbReference type="Gene3D" id="1.10.287.70">
    <property type="match status" value="1"/>
</dbReference>
<dbReference type="GO" id="GO:0050982">
    <property type="term" value="P:detection of mechanical stimulus"/>
    <property type="evidence" value="ECO:0007669"/>
    <property type="project" value="TreeGrafter"/>
</dbReference>
<feature type="transmembrane region" description="Helical" evidence="8">
    <location>
        <begin position="409"/>
        <end position="430"/>
    </location>
</feature>
<dbReference type="PANTHER" id="PTHR10877">
    <property type="entry name" value="POLYCYSTIN FAMILY MEMBER"/>
    <property type="match status" value="1"/>
</dbReference>
<keyword evidence="6" id="KW-0325">Glycoprotein</keyword>
<dbReference type="Pfam" id="PF08016">
    <property type="entry name" value="PKD_channel"/>
    <property type="match status" value="1"/>
</dbReference>
<dbReference type="InterPro" id="IPR003915">
    <property type="entry name" value="PKD_2"/>
</dbReference>
<accession>A0AAD4PNL4</accession>
<keyword evidence="12" id="KW-1185">Reference proteome</keyword>
<dbReference type="InterPro" id="IPR051223">
    <property type="entry name" value="Polycystin"/>
</dbReference>
<sequence>MCAVTQATSDYKMYFYTNMMDKHMVNRQTAIEPGLVSTFDAIYTIPQFWDFMEFTFLVMLQDGDFKTSDFSSIYSSTNDTQKYAEIFGDIRNRVFKHGNVLIGPPRLRQIRVKPDGCNRNAVFSRDLKHCYSPYSWLMEDRTVHQGVLWQSMYATGYTPLSCEIETYLGAGFVVNMNYDNQENLKLIKQLRADKWLDQGSRAFMVEFNAYHVDTHLFELAKLVVEKPSTGVCVPNMKLRTLRRGWFFSTPLWAIVTLAYYIYIILITASEIMLIKEMGFCRYLGVMRHVSVSDEFINMDISWNINIVYNNICGFIIFIAWLRLLHFVGFNRTMVIFVRVIHASKREITGFLLLFFTISMAYTQCGMVLFGGMDPQFRNMLSSIVTIVRWTVGNSNFADMSYSNIVITRIYYISFVIVVFIILLFAFQAIINDTYDEIKHIALTRPSQLGKVLKLYFRSLCDLLYFVVCGKRKRRPPIDVDAKAELESDRRVDPQQAAAMAAMRHIHSQ</sequence>
<evidence type="ECO:0000256" key="4">
    <source>
        <dbReference type="ARBA" id="ARBA00022989"/>
    </source>
</evidence>
<proteinExistence type="inferred from homology"/>
<feature type="domain" description="Polycystin cation channel PKD1/PKD2" evidence="9">
    <location>
        <begin position="252"/>
        <end position="437"/>
    </location>
</feature>
<feature type="disulfide bond" evidence="7">
    <location>
        <begin position="117"/>
        <end position="130"/>
    </location>
</feature>
<comment type="caution">
    <text evidence="11">The sequence shown here is derived from an EMBL/GenBank/DDBJ whole genome shotgun (WGS) entry which is preliminary data.</text>
</comment>
<feature type="domain" description="Polycystin" evidence="10">
    <location>
        <begin position="39"/>
        <end position="241"/>
    </location>
</feature>
<dbReference type="Proteomes" id="UP001200034">
    <property type="component" value="Unassembled WGS sequence"/>
</dbReference>
<evidence type="ECO:0008006" key="13">
    <source>
        <dbReference type="Google" id="ProtNLM"/>
    </source>
</evidence>
<dbReference type="GO" id="GO:0005509">
    <property type="term" value="F:calcium ion binding"/>
    <property type="evidence" value="ECO:0007669"/>
    <property type="project" value="InterPro"/>
</dbReference>
<evidence type="ECO:0000259" key="9">
    <source>
        <dbReference type="Pfam" id="PF08016"/>
    </source>
</evidence>
<feature type="transmembrane region" description="Helical" evidence="8">
    <location>
        <begin position="306"/>
        <end position="329"/>
    </location>
</feature>
<keyword evidence="3 8" id="KW-0812">Transmembrane</keyword>
<dbReference type="InterPro" id="IPR013122">
    <property type="entry name" value="PKD1_2_channel"/>
</dbReference>
<evidence type="ECO:0000256" key="3">
    <source>
        <dbReference type="ARBA" id="ARBA00022692"/>
    </source>
</evidence>
<dbReference type="Pfam" id="PF20519">
    <property type="entry name" value="Polycystin_dom"/>
    <property type="match status" value="1"/>
</dbReference>
<evidence type="ECO:0000256" key="5">
    <source>
        <dbReference type="ARBA" id="ARBA00023136"/>
    </source>
</evidence>
<dbReference type="PANTHER" id="PTHR10877:SF183">
    <property type="entry name" value="AT14535P-RELATED"/>
    <property type="match status" value="1"/>
</dbReference>
<dbReference type="AlphaFoldDB" id="A0AAD4PNL4"/>
<dbReference type="PRINTS" id="PR01433">
    <property type="entry name" value="POLYCYSTIN2"/>
</dbReference>
<evidence type="ECO:0000256" key="7">
    <source>
        <dbReference type="PIRSR" id="PIRSR603915-2"/>
    </source>
</evidence>
<evidence type="ECO:0000256" key="2">
    <source>
        <dbReference type="ARBA" id="ARBA00007200"/>
    </source>
</evidence>
<evidence type="ECO:0000313" key="12">
    <source>
        <dbReference type="Proteomes" id="UP001200034"/>
    </source>
</evidence>
<gene>
    <name evidence="11" type="ORF">KR093_004325</name>
</gene>
<evidence type="ECO:0000313" key="11">
    <source>
        <dbReference type="EMBL" id="KAH8377221.1"/>
    </source>
</evidence>
<protein>
    <recommendedName>
        <fullName evidence="13">Polycystin-2-like</fullName>
    </recommendedName>
</protein>
<organism evidence="11 12">
    <name type="scientific">Drosophila rubida</name>
    <dbReference type="NCBI Taxonomy" id="30044"/>
    <lineage>
        <taxon>Eukaryota</taxon>
        <taxon>Metazoa</taxon>
        <taxon>Ecdysozoa</taxon>
        <taxon>Arthropoda</taxon>
        <taxon>Hexapoda</taxon>
        <taxon>Insecta</taxon>
        <taxon>Pterygota</taxon>
        <taxon>Neoptera</taxon>
        <taxon>Endopterygota</taxon>
        <taxon>Diptera</taxon>
        <taxon>Brachycera</taxon>
        <taxon>Muscomorpha</taxon>
        <taxon>Ephydroidea</taxon>
        <taxon>Drosophilidae</taxon>
        <taxon>Drosophila</taxon>
    </lineage>
</organism>
<keyword evidence="5 8" id="KW-0472">Membrane</keyword>
<dbReference type="InterPro" id="IPR046791">
    <property type="entry name" value="Polycystin_dom"/>
</dbReference>
<evidence type="ECO:0000256" key="8">
    <source>
        <dbReference type="SAM" id="Phobius"/>
    </source>
</evidence>
<dbReference type="GO" id="GO:0016020">
    <property type="term" value="C:membrane"/>
    <property type="evidence" value="ECO:0007669"/>
    <property type="project" value="UniProtKB-SubCell"/>
</dbReference>
<evidence type="ECO:0000256" key="6">
    <source>
        <dbReference type="ARBA" id="ARBA00023180"/>
    </source>
</evidence>
<keyword evidence="4 8" id="KW-1133">Transmembrane helix</keyword>
<evidence type="ECO:0000259" key="10">
    <source>
        <dbReference type="Pfam" id="PF20519"/>
    </source>
</evidence>
<feature type="transmembrane region" description="Helical" evidence="8">
    <location>
        <begin position="245"/>
        <end position="268"/>
    </location>
</feature>
<evidence type="ECO:0000256" key="1">
    <source>
        <dbReference type="ARBA" id="ARBA00004141"/>
    </source>
</evidence>